<dbReference type="EMBL" id="MPUH01000822">
    <property type="protein sequence ID" value="OMJ73434.1"/>
    <property type="molecule type" value="Genomic_DNA"/>
</dbReference>
<protein>
    <submittedName>
        <fullName evidence="1">Uncharacterized protein</fullName>
    </submittedName>
</protein>
<proteinExistence type="predicted"/>
<dbReference type="AlphaFoldDB" id="A0A1R2B9J0"/>
<reference evidence="1 2" key="1">
    <citation type="submission" date="2016-11" db="EMBL/GenBank/DDBJ databases">
        <title>The macronuclear genome of Stentor coeruleus: a giant cell with tiny introns.</title>
        <authorList>
            <person name="Slabodnick M."/>
            <person name="Ruby J.G."/>
            <person name="Reiff S.B."/>
            <person name="Swart E.C."/>
            <person name="Gosai S."/>
            <person name="Prabakaran S."/>
            <person name="Witkowska E."/>
            <person name="Larue G.E."/>
            <person name="Fisher S."/>
            <person name="Freeman R.M."/>
            <person name="Gunawardena J."/>
            <person name="Chu W."/>
            <person name="Stover N.A."/>
            <person name="Gregory B.D."/>
            <person name="Nowacki M."/>
            <person name="Derisi J."/>
            <person name="Roy S.W."/>
            <person name="Marshall W.F."/>
            <person name="Sood P."/>
        </authorList>
    </citation>
    <scope>NUCLEOTIDE SEQUENCE [LARGE SCALE GENOMIC DNA]</scope>
    <source>
        <strain evidence="1">WM001</strain>
    </source>
</reference>
<accession>A0A1R2B9J0</accession>
<evidence type="ECO:0000313" key="1">
    <source>
        <dbReference type="EMBL" id="OMJ73434.1"/>
    </source>
</evidence>
<organism evidence="1 2">
    <name type="scientific">Stentor coeruleus</name>
    <dbReference type="NCBI Taxonomy" id="5963"/>
    <lineage>
        <taxon>Eukaryota</taxon>
        <taxon>Sar</taxon>
        <taxon>Alveolata</taxon>
        <taxon>Ciliophora</taxon>
        <taxon>Postciliodesmatophora</taxon>
        <taxon>Heterotrichea</taxon>
        <taxon>Heterotrichida</taxon>
        <taxon>Stentoridae</taxon>
        <taxon>Stentor</taxon>
    </lineage>
</organism>
<comment type="caution">
    <text evidence="1">The sequence shown here is derived from an EMBL/GenBank/DDBJ whole genome shotgun (WGS) entry which is preliminary data.</text>
</comment>
<evidence type="ECO:0000313" key="2">
    <source>
        <dbReference type="Proteomes" id="UP000187209"/>
    </source>
</evidence>
<sequence>MSDDEIEVYDPNKTNEMPAHLGFMKAFQSISIVKPQNNPQIPNANPVLPVEPLMNIEKKEISKQHIDDPYAENQSNVGLRRSEIVSFGKKKENPFFDVEFSISHLAEGPLDSIVPVCIQNTYEIVGLDFQIGFADIISSITLDSKRHLLELANELNDKHLELVSPAIVCKCGKPGKGTLPCMHPICENCSNHGTGCKVCGKNWAYSGELYLKKWCMKCKMCKDQLTKCQHYCYNCIANDLRVFGVFKCLICCVEFNENSFSEVQAECFVCKKTGKYLLDLFQEICEGHYHCFACSKNAIKSRKCLVCYAEMTSQTVYKLRKQSRFLCVSCDKIRNITVLTPSTCCGTRVCKKCSDLSKCVLCLKNRS</sequence>
<gene>
    <name evidence="1" type="ORF">SteCoe_27880</name>
</gene>
<name>A0A1R2B9J0_9CILI</name>
<dbReference type="Proteomes" id="UP000187209">
    <property type="component" value="Unassembled WGS sequence"/>
</dbReference>
<keyword evidence="2" id="KW-1185">Reference proteome</keyword>